<name>A0A9J6CWP3_RHIMP</name>
<evidence type="ECO:0000256" key="1">
    <source>
        <dbReference type="SAM" id="MobiDB-lite"/>
    </source>
</evidence>
<comment type="caution">
    <text evidence="2">The sequence shown here is derived from an EMBL/GenBank/DDBJ whole genome shotgun (WGS) entry which is preliminary data.</text>
</comment>
<evidence type="ECO:0008006" key="4">
    <source>
        <dbReference type="Google" id="ProtNLM"/>
    </source>
</evidence>
<organism evidence="2 3">
    <name type="scientific">Rhipicephalus microplus</name>
    <name type="common">Cattle tick</name>
    <name type="synonym">Boophilus microplus</name>
    <dbReference type="NCBI Taxonomy" id="6941"/>
    <lineage>
        <taxon>Eukaryota</taxon>
        <taxon>Metazoa</taxon>
        <taxon>Ecdysozoa</taxon>
        <taxon>Arthropoda</taxon>
        <taxon>Chelicerata</taxon>
        <taxon>Arachnida</taxon>
        <taxon>Acari</taxon>
        <taxon>Parasitiformes</taxon>
        <taxon>Ixodida</taxon>
        <taxon>Ixodoidea</taxon>
        <taxon>Ixodidae</taxon>
        <taxon>Rhipicephalinae</taxon>
        <taxon>Rhipicephalus</taxon>
        <taxon>Boophilus</taxon>
    </lineage>
</organism>
<proteinExistence type="predicted"/>
<feature type="compositionally biased region" description="Polar residues" evidence="1">
    <location>
        <begin position="70"/>
        <end position="79"/>
    </location>
</feature>
<feature type="region of interest" description="Disordered" evidence="1">
    <location>
        <begin position="48"/>
        <end position="107"/>
    </location>
</feature>
<gene>
    <name evidence="2" type="ORF">HPB51_028517</name>
</gene>
<feature type="compositionally biased region" description="Basic residues" evidence="1">
    <location>
        <begin position="93"/>
        <end position="104"/>
    </location>
</feature>
<dbReference type="AlphaFoldDB" id="A0A9J6CWP3"/>
<protein>
    <recommendedName>
        <fullName evidence="4">Tick transposon</fullName>
    </recommendedName>
</protein>
<reference evidence="2" key="2">
    <citation type="submission" date="2021-09" db="EMBL/GenBank/DDBJ databases">
        <authorList>
            <person name="Jia N."/>
            <person name="Wang J."/>
            <person name="Shi W."/>
            <person name="Du L."/>
            <person name="Sun Y."/>
            <person name="Zhan W."/>
            <person name="Jiang J."/>
            <person name="Wang Q."/>
            <person name="Zhang B."/>
            <person name="Ji P."/>
            <person name="Sakyi L.B."/>
            <person name="Cui X."/>
            <person name="Yuan T."/>
            <person name="Jiang B."/>
            <person name="Yang W."/>
            <person name="Lam T.T.-Y."/>
            <person name="Chang Q."/>
            <person name="Ding S."/>
            <person name="Wang X."/>
            <person name="Zhu J."/>
            <person name="Ruan X."/>
            <person name="Zhao L."/>
            <person name="Wei J."/>
            <person name="Que T."/>
            <person name="Du C."/>
            <person name="Cheng J."/>
            <person name="Dai P."/>
            <person name="Han X."/>
            <person name="Huang E."/>
            <person name="Gao Y."/>
            <person name="Liu J."/>
            <person name="Shao H."/>
            <person name="Ye R."/>
            <person name="Li L."/>
            <person name="Wei W."/>
            <person name="Wang X."/>
            <person name="Wang C."/>
            <person name="Huo Q."/>
            <person name="Li W."/>
            <person name="Guo W."/>
            <person name="Chen H."/>
            <person name="Chen S."/>
            <person name="Zhou L."/>
            <person name="Zhou L."/>
            <person name="Ni X."/>
            <person name="Tian J."/>
            <person name="Zhou Y."/>
            <person name="Sheng Y."/>
            <person name="Liu T."/>
            <person name="Pan Y."/>
            <person name="Xia L."/>
            <person name="Li J."/>
            <person name="Zhao F."/>
            <person name="Cao W."/>
        </authorList>
    </citation>
    <scope>NUCLEOTIDE SEQUENCE</scope>
    <source>
        <strain evidence="2">Rmic-2018</strain>
        <tissue evidence="2">Larvae</tissue>
    </source>
</reference>
<keyword evidence="3" id="KW-1185">Reference proteome</keyword>
<sequence length="217" mass="24055">MDIRVLLVAPRAGRLTPQEIQLAKKDLSRRSLNSRKYKQATVISCNRALATTHRGPRISAGSPPKRKRTPTSQPMTSTVPGRIHGPRAESRTRHPRRARQHRLSRTSTAVLQEGEPKATAGIKDAPNRHHHFRSSATAEAAAIALAIREAERRGRSAYILTDSQAACRLYLRGTLPSPWRYSIMNKADKAHSCGSLRCISIGSDTCPFHLITTLLLF</sequence>
<dbReference type="Proteomes" id="UP000821866">
    <property type="component" value="Unassembled WGS sequence"/>
</dbReference>
<accession>A0A9J6CWP3</accession>
<evidence type="ECO:0000313" key="2">
    <source>
        <dbReference type="EMBL" id="KAH7948555.1"/>
    </source>
</evidence>
<reference evidence="2" key="1">
    <citation type="journal article" date="2020" name="Cell">
        <title>Large-Scale Comparative Analyses of Tick Genomes Elucidate Their Genetic Diversity and Vector Capacities.</title>
        <authorList>
            <consortium name="Tick Genome and Microbiome Consortium (TIGMIC)"/>
            <person name="Jia N."/>
            <person name="Wang J."/>
            <person name="Shi W."/>
            <person name="Du L."/>
            <person name="Sun Y."/>
            <person name="Zhan W."/>
            <person name="Jiang J.F."/>
            <person name="Wang Q."/>
            <person name="Zhang B."/>
            <person name="Ji P."/>
            <person name="Bell-Sakyi L."/>
            <person name="Cui X.M."/>
            <person name="Yuan T.T."/>
            <person name="Jiang B.G."/>
            <person name="Yang W.F."/>
            <person name="Lam T.T."/>
            <person name="Chang Q.C."/>
            <person name="Ding S.J."/>
            <person name="Wang X.J."/>
            <person name="Zhu J.G."/>
            <person name="Ruan X.D."/>
            <person name="Zhao L."/>
            <person name="Wei J.T."/>
            <person name="Ye R.Z."/>
            <person name="Que T.C."/>
            <person name="Du C.H."/>
            <person name="Zhou Y.H."/>
            <person name="Cheng J.X."/>
            <person name="Dai P.F."/>
            <person name="Guo W.B."/>
            <person name="Han X.H."/>
            <person name="Huang E.J."/>
            <person name="Li L.F."/>
            <person name="Wei W."/>
            <person name="Gao Y.C."/>
            <person name="Liu J.Z."/>
            <person name="Shao H.Z."/>
            <person name="Wang X."/>
            <person name="Wang C.C."/>
            <person name="Yang T.C."/>
            <person name="Huo Q.B."/>
            <person name="Li W."/>
            <person name="Chen H.Y."/>
            <person name="Chen S.E."/>
            <person name="Zhou L.G."/>
            <person name="Ni X.B."/>
            <person name="Tian J.H."/>
            <person name="Sheng Y."/>
            <person name="Liu T."/>
            <person name="Pan Y.S."/>
            <person name="Xia L.Y."/>
            <person name="Li J."/>
            <person name="Zhao F."/>
            <person name="Cao W.C."/>
        </authorList>
    </citation>
    <scope>NUCLEOTIDE SEQUENCE</scope>
    <source>
        <strain evidence="2">Rmic-2018</strain>
    </source>
</reference>
<evidence type="ECO:0000313" key="3">
    <source>
        <dbReference type="Proteomes" id="UP000821866"/>
    </source>
</evidence>
<dbReference type="EMBL" id="JABSTU010005284">
    <property type="protein sequence ID" value="KAH7948555.1"/>
    <property type="molecule type" value="Genomic_DNA"/>
</dbReference>